<feature type="region of interest" description="Disordered" evidence="1">
    <location>
        <begin position="80"/>
        <end position="104"/>
    </location>
</feature>
<reference evidence="2" key="1">
    <citation type="submission" date="2020-08" db="EMBL/GenBank/DDBJ databases">
        <title>Multicomponent nature underlies the extraordinary mechanical properties of spider dragline silk.</title>
        <authorList>
            <person name="Kono N."/>
            <person name="Nakamura H."/>
            <person name="Mori M."/>
            <person name="Yoshida Y."/>
            <person name="Ohtoshi R."/>
            <person name="Malay A.D."/>
            <person name="Moran D.A.P."/>
            <person name="Tomita M."/>
            <person name="Numata K."/>
            <person name="Arakawa K."/>
        </authorList>
    </citation>
    <scope>NUCLEOTIDE SEQUENCE</scope>
</reference>
<comment type="caution">
    <text evidence="2">The sequence shown here is derived from an EMBL/GenBank/DDBJ whole genome shotgun (WGS) entry which is preliminary data.</text>
</comment>
<organism evidence="2 3">
    <name type="scientific">Trichonephila inaurata madagascariensis</name>
    <dbReference type="NCBI Taxonomy" id="2747483"/>
    <lineage>
        <taxon>Eukaryota</taxon>
        <taxon>Metazoa</taxon>
        <taxon>Ecdysozoa</taxon>
        <taxon>Arthropoda</taxon>
        <taxon>Chelicerata</taxon>
        <taxon>Arachnida</taxon>
        <taxon>Araneae</taxon>
        <taxon>Araneomorphae</taxon>
        <taxon>Entelegynae</taxon>
        <taxon>Araneoidea</taxon>
        <taxon>Nephilidae</taxon>
        <taxon>Trichonephila</taxon>
        <taxon>Trichonephila inaurata</taxon>
    </lineage>
</organism>
<evidence type="ECO:0000313" key="3">
    <source>
        <dbReference type="Proteomes" id="UP000886998"/>
    </source>
</evidence>
<evidence type="ECO:0000313" key="2">
    <source>
        <dbReference type="EMBL" id="GFY58758.1"/>
    </source>
</evidence>
<evidence type="ECO:0000256" key="1">
    <source>
        <dbReference type="SAM" id="MobiDB-lite"/>
    </source>
</evidence>
<keyword evidence="3" id="KW-1185">Reference proteome</keyword>
<dbReference type="EMBL" id="BMAV01012233">
    <property type="protein sequence ID" value="GFY58758.1"/>
    <property type="molecule type" value="Genomic_DNA"/>
</dbReference>
<accession>A0A8X7C9J5</accession>
<dbReference type="Proteomes" id="UP000886998">
    <property type="component" value="Unassembled WGS sequence"/>
</dbReference>
<protein>
    <submittedName>
        <fullName evidence="2">Uncharacterized protein</fullName>
    </submittedName>
</protein>
<proteinExistence type="predicted"/>
<sequence>MIMKKDLSSLLEILISELVLELIEHYSPIQSFCGVKPNTLHAQPVTTVNEIIPIVHCFTFWKICETLDLKASFAPESGTTVLPRTPHRGVNQTTTTPVVGSFSV</sequence>
<gene>
    <name evidence="2" type="ORF">TNIN_421861</name>
</gene>
<feature type="compositionally biased region" description="Polar residues" evidence="1">
    <location>
        <begin position="90"/>
        <end position="104"/>
    </location>
</feature>
<name>A0A8X7C9J5_9ARAC</name>
<dbReference type="AlphaFoldDB" id="A0A8X7C9J5"/>